<dbReference type="GO" id="GO:0051213">
    <property type="term" value="F:dioxygenase activity"/>
    <property type="evidence" value="ECO:0007669"/>
    <property type="project" value="UniProtKB-KW"/>
</dbReference>
<evidence type="ECO:0000313" key="2">
    <source>
        <dbReference type="EMBL" id="KIE06659.1"/>
    </source>
</evidence>
<accession>A0A0C1QMA3</accession>
<dbReference type="PANTHER" id="PTHR36423:SF2">
    <property type="entry name" value="AFR070WP"/>
    <property type="match status" value="1"/>
</dbReference>
<dbReference type="Proteomes" id="UP000029738">
    <property type="component" value="Unassembled WGS sequence"/>
</dbReference>
<keyword evidence="2" id="KW-0223">Dioxygenase</keyword>
<organism evidence="2">
    <name type="scientific">Tolypothrix bouteillei VB521301</name>
    <dbReference type="NCBI Taxonomy" id="1479485"/>
    <lineage>
        <taxon>Bacteria</taxon>
        <taxon>Bacillati</taxon>
        <taxon>Cyanobacteriota</taxon>
        <taxon>Cyanophyceae</taxon>
        <taxon>Nostocales</taxon>
        <taxon>Tolypothrichaceae</taxon>
        <taxon>Tolypothrix</taxon>
    </lineage>
</organism>
<dbReference type="OrthoDB" id="572228at2"/>
<evidence type="ECO:0000313" key="3">
    <source>
        <dbReference type="Proteomes" id="UP000029738"/>
    </source>
</evidence>
<protein>
    <submittedName>
        <fullName evidence="2">4,5-dioxygenase</fullName>
    </submittedName>
</protein>
<evidence type="ECO:0000313" key="1">
    <source>
        <dbReference type="EMBL" id="KAF3890002.1"/>
    </source>
</evidence>
<dbReference type="Pfam" id="PF08883">
    <property type="entry name" value="DOPA_dioxygen"/>
    <property type="match status" value="1"/>
</dbReference>
<dbReference type="PANTHER" id="PTHR36423">
    <property type="entry name" value="AFR070WP"/>
    <property type="match status" value="1"/>
</dbReference>
<dbReference type="EMBL" id="JHEG02000059">
    <property type="protein sequence ID" value="KIE06659.1"/>
    <property type="molecule type" value="Genomic_DNA"/>
</dbReference>
<reference evidence="2" key="1">
    <citation type="journal article" date="2015" name="Genome Announc.">
        <title>Draft Genome Sequence of Tolypothrix boutellei Strain VB521301.</title>
        <authorList>
            <person name="Chandrababunaidu M.M."/>
            <person name="Singh D."/>
            <person name="Sen D."/>
            <person name="Bhan S."/>
            <person name="Das S."/>
            <person name="Gupta A."/>
            <person name="Adhikary S.P."/>
            <person name="Tripathy S."/>
        </authorList>
    </citation>
    <scope>NUCLEOTIDE SEQUENCE</scope>
    <source>
        <strain evidence="2">VB521301</strain>
    </source>
</reference>
<dbReference type="PIRSF" id="PIRSF028139">
    <property type="entry name" value="DOPA-diox_rel_Mll2280"/>
    <property type="match status" value="1"/>
</dbReference>
<dbReference type="Gene3D" id="3.30.70.1240">
    <property type="entry name" value="DOPA-like domains"/>
    <property type="match status" value="1"/>
</dbReference>
<dbReference type="SUPFAM" id="SSF143410">
    <property type="entry name" value="DOPA-like"/>
    <property type="match status" value="1"/>
</dbReference>
<keyword evidence="3" id="KW-1185">Reference proteome</keyword>
<dbReference type="InterPro" id="IPR023389">
    <property type="entry name" value="DOPA-like_sf"/>
</dbReference>
<dbReference type="STRING" id="1479485.DA73_0235660"/>
<dbReference type="InterPro" id="IPR014980">
    <property type="entry name" value="DOPA_dioxygen"/>
</dbReference>
<reference evidence="1" key="2">
    <citation type="submission" date="2019-11" db="EMBL/GenBank/DDBJ databases">
        <title>Improved Assembly of Tolypothrix boutellei genome.</title>
        <authorList>
            <person name="Sarangi A.N."/>
            <person name="Mukherjee M."/>
            <person name="Ghosh S."/>
            <person name="Singh D."/>
            <person name="Das A."/>
            <person name="Kant S."/>
            <person name="Prusty A."/>
            <person name="Tripathy S."/>
        </authorList>
    </citation>
    <scope>NUCLEOTIDE SEQUENCE</scope>
    <source>
        <strain evidence="1">VB521301</strain>
    </source>
</reference>
<sequence length="120" mass="13780">MTEDSIKIVGFHAHVYFDTASYDAASRIREGLDARFDVRLGRWHENPIGPHPKGMYQVAFAPEQFAKVVPWLMLNREGLDILVHPETGDDVKDHTEHALWLGEKLELNIEFLRAISERKA</sequence>
<dbReference type="EMBL" id="JHEG04000001">
    <property type="protein sequence ID" value="KAF3890002.1"/>
    <property type="molecule type" value="Genomic_DNA"/>
</dbReference>
<keyword evidence="2" id="KW-0560">Oxidoreductase</keyword>
<proteinExistence type="predicted"/>
<gene>
    <name evidence="2" type="ORF">DA73_0235660</name>
    <name evidence="1" type="ORF">DA73_0400034480</name>
</gene>
<name>A0A0C1QMA3_9CYAN</name>
<dbReference type="AlphaFoldDB" id="A0A0C1QMA3"/>
<comment type="caution">
    <text evidence="2">The sequence shown here is derived from an EMBL/GenBank/DDBJ whole genome shotgun (WGS) entry which is preliminary data.</text>
</comment>
<dbReference type="RefSeq" id="WP_038086917.1">
    <property type="nucleotide sequence ID" value="NZ_JHEG04000001.1"/>
</dbReference>